<protein>
    <submittedName>
        <fullName evidence="1">Uncharacterized protein</fullName>
    </submittedName>
</protein>
<evidence type="ECO:0000313" key="1">
    <source>
        <dbReference type="EMBL" id="ETN79924.1"/>
    </source>
</evidence>
<dbReference type="KEGG" id="nai:NECAME_09495"/>
<dbReference type="EMBL" id="KI659280">
    <property type="protein sequence ID" value="ETN79924.1"/>
    <property type="molecule type" value="Genomic_DNA"/>
</dbReference>
<organism evidence="1 2">
    <name type="scientific">Necator americanus</name>
    <name type="common">Human hookworm</name>
    <dbReference type="NCBI Taxonomy" id="51031"/>
    <lineage>
        <taxon>Eukaryota</taxon>
        <taxon>Metazoa</taxon>
        <taxon>Ecdysozoa</taxon>
        <taxon>Nematoda</taxon>
        <taxon>Chromadorea</taxon>
        <taxon>Rhabditida</taxon>
        <taxon>Rhabditina</taxon>
        <taxon>Rhabditomorpha</taxon>
        <taxon>Strongyloidea</taxon>
        <taxon>Ancylostomatidae</taxon>
        <taxon>Bunostominae</taxon>
        <taxon>Necator</taxon>
    </lineage>
</organism>
<dbReference type="OrthoDB" id="5871687at2759"/>
<dbReference type="STRING" id="51031.W2TEB1"/>
<name>W2TEB1_NECAM</name>
<keyword evidence="2" id="KW-1185">Reference proteome</keyword>
<sequence length="207" mass="24091">MQCGGQVAALTSIAGAARCMPDTNEIVVINENDIMRAEFCLRFQNRSPTIRKILEMWPGFYLQPTVYHPRRMYRGSNMLTFGGTMQRGLKEPPYKEIQCNAEFQNRSPTIRKILEMWPGFYLQPSVYHPRRMYRGSNMLTFGGIMQRGLKEPPYKEIQCNAECDIGQLFFYRLSPNQMFYSKIFVDGALCEWLANRGSFFMSKNDEL</sequence>
<dbReference type="AlphaFoldDB" id="W2TEB1"/>
<proteinExistence type="predicted"/>
<gene>
    <name evidence="1" type="ORF">NECAME_09495</name>
</gene>
<evidence type="ECO:0000313" key="2">
    <source>
        <dbReference type="Proteomes" id="UP000053676"/>
    </source>
</evidence>
<accession>W2TEB1</accession>
<dbReference type="Proteomes" id="UP000053676">
    <property type="component" value="Unassembled WGS sequence"/>
</dbReference>
<reference evidence="2" key="1">
    <citation type="journal article" date="2014" name="Nat. Genet.">
        <title>Genome of the human hookworm Necator americanus.</title>
        <authorList>
            <person name="Tang Y.T."/>
            <person name="Gao X."/>
            <person name="Rosa B.A."/>
            <person name="Abubucker S."/>
            <person name="Hallsworth-Pepin K."/>
            <person name="Martin J."/>
            <person name="Tyagi R."/>
            <person name="Heizer E."/>
            <person name="Zhang X."/>
            <person name="Bhonagiri-Palsikar V."/>
            <person name="Minx P."/>
            <person name="Warren W.C."/>
            <person name="Wang Q."/>
            <person name="Zhan B."/>
            <person name="Hotez P.J."/>
            <person name="Sternberg P.W."/>
            <person name="Dougall A."/>
            <person name="Gaze S.T."/>
            <person name="Mulvenna J."/>
            <person name="Sotillo J."/>
            <person name="Ranganathan S."/>
            <person name="Rabelo E.M."/>
            <person name="Wilson R.K."/>
            <person name="Felgner P.L."/>
            <person name="Bethony J."/>
            <person name="Hawdon J.M."/>
            <person name="Gasser R.B."/>
            <person name="Loukas A."/>
            <person name="Mitreva M."/>
        </authorList>
    </citation>
    <scope>NUCLEOTIDE SEQUENCE [LARGE SCALE GENOMIC DNA]</scope>
</reference>